<feature type="transmembrane region" description="Helical" evidence="2">
    <location>
        <begin position="252"/>
        <end position="276"/>
    </location>
</feature>
<evidence type="ECO:0000256" key="1">
    <source>
        <dbReference type="SAM" id="Coils"/>
    </source>
</evidence>
<protein>
    <submittedName>
        <fullName evidence="3">GPI-anchored surface protein, putative</fullName>
    </submittedName>
</protein>
<dbReference type="AlphaFoldDB" id="A0A0S4IWR3"/>
<dbReference type="EMBL" id="CYKH01000586">
    <property type="protein sequence ID" value="CUG06403.1"/>
    <property type="molecule type" value="Genomic_DNA"/>
</dbReference>
<dbReference type="OrthoDB" id="273843at2759"/>
<gene>
    <name evidence="3" type="ORF">BSAL_72555</name>
</gene>
<reference evidence="4" key="1">
    <citation type="submission" date="2015-09" db="EMBL/GenBank/DDBJ databases">
        <authorList>
            <consortium name="Pathogen Informatics"/>
        </authorList>
    </citation>
    <scope>NUCLEOTIDE SEQUENCE [LARGE SCALE GENOMIC DNA]</scope>
    <source>
        <strain evidence="4">Lake Konstanz</strain>
    </source>
</reference>
<keyword evidence="2" id="KW-1133">Transmembrane helix</keyword>
<proteinExistence type="predicted"/>
<dbReference type="VEuPathDB" id="TriTrypDB:BSAL_72555"/>
<evidence type="ECO:0000256" key="2">
    <source>
        <dbReference type="SAM" id="Phobius"/>
    </source>
</evidence>
<dbReference type="PANTHER" id="PTHR34993:SF1">
    <property type="entry name" value="TRANSMEMBRANE PROTEIN"/>
    <property type="match status" value="1"/>
</dbReference>
<feature type="transmembrane region" description="Helical" evidence="2">
    <location>
        <begin position="358"/>
        <end position="380"/>
    </location>
</feature>
<feature type="transmembrane region" description="Helical" evidence="2">
    <location>
        <begin position="29"/>
        <end position="50"/>
    </location>
</feature>
<keyword evidence="4" id="KW-1185">Reference proteome</keyword>
<dbReference type="Proteomes" id="UP000051952">
    <property type="component" value="Unassembled WGS sequence"/>
</dbReference>
<evidence type="ECO:0000313" key="4">
    <source>
        <dbReference type="Proteomes" id="UP000051952"/>
    </source>
</evidence>
<name>A0A0S4IWR3_BODSA</name>
<feature type="transmembrane region" description="Helical" evidence="2">
    <location>
        <begin position="392"/>
        <end position="414"/>
    </location>
</feature>
<keyword evidence="2" id="KW-0472">Membrane</keyword>
<keyword evidence="1" id="KW-0175">Coiled coil</keyword>
<feature type="transmembrane region" description="Helical" evidence="2">
    <location>
        <begin position="420"/>
        <end position="444"/>
    </location>
</feature>
<sequence>MVTLAGLLGQIIAATTDLNITSDTAQLMLYAGIADLVTMAVIFLVYQRCIKDDDSEVKQRSKVMDEETKSISIFSTLQSFVIFVACCAFGVLCWGIGTTALQDQLDNVGENFAHGLSGVAGLFALVFLVWFVMCLSQAGRRKQWALHSWFESKFLRVFLLTISLAYIPIGAGVFLMFNCNSFSCPNGYRLPDDGSFIYANDTTLSSNDYCVSCTPASGQLCPVVLQNSMCVGSNGNRLEYSISTECSNVRTFFWPAAGIIIVMFILGVPAMFYSLIEISSSTLKEKFPIKEIKVPDNDPDFDLERATWHKQVIQSQNVAKFLFSPFQYQFRYVRLFLILQKLLIVSTTSYVIRNTSTSPQMIALLCSVIIHFISFMLLLYYTPFVAKFEARIAVLMSICLSGACVISILLLQGVDIPSVVMYIVIGINGLLPLLAVGFGLYLEWSSGKADDERKEKEEMNRLTQEIEKKLEDEKKREEEMMAASVSMNPALQVTSTTATTDASPHTKTNGHNFLPSVRETVEERRRKQLKRLRLNQEAKAKVRNDLEMETLKLNDDQGDVDLFIDRSVKTRLQLFLMIAGVLGAVALSLCVIGVITRETSTVLGPFPSPANTETELAGYSSWNDFRYNCCCTQNTNPTKGGENRLIEKWICMNGRIKERVREQLINNVTTDGFGVRGYCSVDFASGCSVVVSSDLTVAPLCNGSFTFSQLKLW</sequence>
<feature type="transmembrane region" description="Helical" evidence="2">
    <location>
        <begin position="112"/>
        <end position="133"/>
    </location>
</feature>
<feature type="transmembrane region" description="Helical" evidence="2">
    <location>
        <begin position="71"/>
        <end position="97"/>
    </location>
</feature>
<organism evidence="3 4">
    <name type="scientific">Bodo saltans</name>
    <name type="common">Flagellated protozoan</name>
    <dbReference type="NCBI Taxonomy" id="75058"/>
    <lineage>
        <taxon>Eukaryota</taxon>
        <taxon>Discoba</taxon>
        <taxon>Euglenozoa</taxon>
        <taxon>Kinetoplastea</taxon>
        <taxon>Metakinetoplastina</taxon>
        <taxon>Eubodonida</taxon>
        <taxon>Bodonidae</taxon>
        <taxon>Bodo</taxon>
    </lineage>
</organism>
<evidence type="ECO:0000313" key="3">
    <source>
        <dbReference type="EMBL" id="CUG06403.1"/>
    </source>
</evidence>
<dbReference type="PANTHER" id="PTHR34993">
    <property type="entry name" value="TRANSMEMBRANE PROTEIN"/>
    <property type="match status" value="1"/>
</dbReference>
<accession>A0A0S4IWR3</accession>
<feature type="transmembrane region" description="Helical" evidence="2">
    <location>
        <begin position="574"/>
        <end position="595"/>
    </location>
</feature>
<feature type="transmembrane region" description="Helical" evidence="2">
    <location>
        <begin position="154"/>
        <end position="177"/>
    </location>
</feature>
<feature type="coiled-coil region" evidence="1">
    <location>
        <begin position="449"/>
        <end position="483"/>
    </location>
</feature>
<feature type="transmembrane region" description="Helical" evidence="2">
    <location>
        <begin position="332"/>
        <end position="352"/>
    </location>
</feature>
<keyword evidence="2" id="KW-0812">Transmembrane</keyword>